<keyword evidence="5" id="KW-1185">Reference proteome</keyword>
<feature type="signal peptide" evidence="1">
    <location>
        <begin position="1"/>
        <end position="26"/>
    </location>
</feature>
<name>A0A2X4UCW8_SERPL</name>
<sequence length="176" mass="19104">MRFNIWSKALLPLVVLACVSTVQVQAADQSQQAAVEPIPKTLLGNWHVSKILPTQTVGCWDEQQAKSLVGGKISYKADGFNWNGTALKNQGATLSTVEAQEFVEDNSGSSSYIDFPMLGISTPSVERVTIQHADTEIKGITDQGTEGVPGDNVLVKDANTLILSVCNVWFEVQRVR</sequence>
<dbReference type="RefSeq" id="WP_063197821.1">
    <property type="nucleotide sequence ID" value="NZ_CAMITG010000002.1"/>
</dbReference>
<evidence type="ECO:0000313" key="5">
    <source>
        <dbReference type="Proteomes" id="UP000594967"/>
    </source>
</evidence>
<evidence type="ECO:0008006" key="6">
    <source>
        <dbReference type="Google" id="ProtNLM"/>
    </source>
</evidence>
<proteinExistence type="predicted"/>
<evidence type="ECO:0000313" key="2">
    <source>
        <dbReference type="EMBL" id="QPS21300.1"/>
    </source>
</evidence>
<dbReference type="EMBL" id="LS483469">
    <property type="protein sequence ID" value="SQI37636.1"/>
    <property type="molecule type" value="Genomic_DNA"/>
</dbReference>
<dbReference type="Proteomes" id="UP000594967">
    <property type="component" value="Chromosome"/>
</dbReference>
<reference evidence="2 5" key="2">
    <citation type="submission" date="2020-12" db="EMBL/GenBank/DDBJ databases">
        <title>FDA dAtabase for Regulatory Grade micrObial Sequences (FDA-ARGOS): Supporting development and validation of Infectious Disease Dx tests.</title>
        <authorList>
            <person name="Sproer C."/>
            <person name="Gronow S."/>
            <person name="Severitt S."/>
            <person name="Schroder I."/>
            <person name="Tallon L."/>
            <person name="Sadzewicz L."/>
            <person name="Zhao X."/>
            <person name="Boylan J."/>
            <person name="Ott S."/>
            <person name="Bowen H."/>
            <person name="Vavikolanu K."/>
            <person name="Mehta A."/>
            <person name="Aluvathingal J."/>
            <person name="Nadendla S."/>
            <person name="Lowell S."/>
            <person name="Myers T."/>
            <person name="Yan Y."/>
            <person name="Sichtig H."/>
        </authorList>
    </citation>
    <scope>NUCLEOTIDE SEQUENCE [LARGE SCALE GENOMIC DNA]</scope>
    <source>
        <strain evidence="2 5">FDAARGOS_907</strain>
    </source>
</reference>
<dbReference type="Proteomes" id="UP000248897">
    <property type="component" value="Chromosome 1"/>
</dbReference>
<dbReference type="EMBL" id="CP065673">
    <property type="protein sequence ID" value="QPS21300.1"/>
    <property type="molecule type" value="Genomic_DNA"/>
</dbReference>
<gene>
    <name evidence="2" type="ORF">I6G64_02370</name>
    <name evidence="3" type="ORF">NCTC12961_02423</name>
</gene>
<protein>
    <recommendedName>
        <fullName evidence="6">Lipocalin-like domain-containing protein</fullName>
    </recommendedName>
</protein>
<dbReference type="AlphaFoldDB" id="A0A2X4UCW8"/>
<reference evidence="3 4" key="1">
    <citation type="submission" date="2018-06" db="EMBL/GenBank/DDBJ databases">
        <authorList>
            <consortium name="Pathogen Informatics"/>
            <person name="Doyle S."/>
        </authorList>
    </citation>
    <scope>NUCLEOTIDE SEQUENCE [LARGE SCALE GENOMIC DNA]</scope>
    <source>
        <strain evidence="3 4">NCTC12961</strain>
    </source>
</reference>
<evidence type="ECO:0000313" key="4">
    <source>
        <dbReference type="Proteomes" id="UP000248897"/>
    </source>
</evidence>
<keyword evidence="1" id="KW-0732">Signal</keyword>
<feature type="chain" id="PRO_5016160717" description="Lipocalin-like domain-containing protein" evidence="1">
    <location>
        <begin position="27"/>
        <end position="176"/>
    </location>
</feature>
<accession>A0A2X4UCW8</accession>
<evidence type="ECO:0000313" key="3">
    <source>
        <dbReference type="EMBL" id="SQI37636.1"/>
    </source>
</evidence>
<organism evidence="3 4">
    <name type="scientific">Serratia plymuthica</name>
    <dbReference type="NCBI Taxonomy" id="82996"/>
    <lineage>
        <taxon>Bacteria</taxon>
        <taxon>Pseudomonadati</taxon>
        <taxon>Pseudomonadota</taxon>
        <taxon>Gammaproteobacteria</taxon>
        <taxon>Enterobacterales</taxon>
        <taxon>Yersiniaceae</taxon>
        <taxon>Serratia</taxon>
    </lineage>
</organism>
<evidence type="ECO:0000256" key="1">
    <source>
        <dbReference type="SAM" id="SignalP"/>
    </source>
</evidence>
<dbReference type="STRING" id="82996.ADP72_00860"/>